<dbReference type="Pfam" id="PF10054">
    <property type="entry name" value="DUF2291"/>
    <property type="match status" value="1"/>
</dbReference>
<proteinExistence type="predicted"/>
<dbReference type="InterPro" id="IPR036215">
    <property type="entry name" value="TM0957-like_sf"/>
</dbReference>
<dbReference type="EMBL" id="FQXZ01000026">
    <property type="protein sequence ID" value="SHI21025.1"/>
    <property type="molecule type" value="Genomic_DNA"/>
</dbReference>
<accession>A0A1M5Z9W3</accession>
<dbReference type="STRING" id="1216006.VA7868_02470"/>
<dbReference type="SUPFAM" id="SSF141318">
    <property type="entry name" value="TM0957-like"/>
    <property type="match status" value="1"/>
</dbReference>
<dbReference type="AlphaFoldDB" id="A0A1M5Z9W3"/>
<organism evidence="1 2">
    <name type="scientific">Vibrio aerogenes CECT 7868</name>
    <dbReference type="NCBI Taxonomy" id="1216006"/>
    <lineage>
        <taxon>Bacteria</taxon>
        <taxon>Pseudomonadati</taxon>
        <taxon>Pseudomonadota</taxon>
        <taxon>Gammaproteobacteria</taxon>
        <taxon>Vibrionales</taxon>
        <taxon>Vibrionaceae</taxon>
        <taxon>Vibrio</taxon>
    </lineage>
</organism>
<dbReference type="OrthoDB" id="156515at2"/>
<reference evidence="1 2" key="1">
    <citation type="submission" date="2016-11" db="EMBL/GenBank/DDBJ databases">
        <authorList>
            <person name="Jaros S."/>
            <person name="Januszkiewicz K."/>
            <person name="Wedrychowicz H."/>
        </authorList>
    </citation>
    <scope>NUCLEOTIDE SEQUENCE [LARGE SCALE GENOMIC DNA]</scope>
    <source>
        <strain evidence="1 2">CECT 7868</strain>
    </source>
</reference>
<dbReference type="Proteomes" id="UP000184608">
    <property type="component" value="Unassembled WGS sequence"/>
</dbReference>
<evidence type="ECO:0000313" key="2">
    <source>
        <dbReference type="Proteomes" id="UP000184608"/>
    </source>
</evidence>
<evidence type="ECO:0000313" key="1">
    <source>
        <dbReference type="EMBL" id="SHI21025.1"/>
    </source>
</evidence>
<protein>
    <recommendedName>
        <fullName evidence="3">Lipoprotein</fullName>
    </recommendedName>
</protein>
<sequence length="194" mass="21472">MKIDHVLKLSLIPLCCLALWGCDVVKLDQHGKPIIPMSAAEAASLKNMTPAALADKFWDHILSEAQKVSGAFGEQTMKEDSSRFVRIHGIVNSLDDSKKRATMTVTSAQHQVVLQIGPIIRGNSIRDAASFIQFDDFKNQVQFARLSKALNKKAMQHFVRPDASWVGHQVDILAAVTRKKAGITDVIPLEMTKR</sequence>
<keyword evidence="2" id="KW-1185">Reference proteome</keyword>
<evidence type="ECO:0008006" key="3">
    <source>
        <dbReference type="Google" id="ProtNLM"/>
    </source>
</evidence>
<dbReference type="InterPro" id="IPR014582">
    <property type="entry name" value="UCP033535_lipo"/>
</dbReference>
<gene>
    <name evidence="1" type="ORF">VA7868_02470</name>
</gene>
<dbReference type="RefSeq" id="WP_073604132.1">
    <property type="nucleotide sequence ID" value="NZ_FQXZ01000026.1"/>
</dbReference>
<dbReference type="PIRSF" id="PIRSF033535">
    <property type="entry name" value="UCP033535_plp"/>
    <property type="match status" value="1"/>
</dbReference>
<name>A0A1M5Z9W3_9VIBR</name>